<comment type="caution">
    <text evidence="1">The sequence shown here is derived from an EMBL/GenBank/DDBJ whole genome shotgun (WGS) entry which is preliminary data.</text>
</comment>
<protein>
    <submittedName>
        <fullName evidence="1">Uncharacterized protein</fullName>
    </submittedName>
</protein>
<dbReference type="AlphaFoldDB" id="X1JM26"/>
<organism evidence="1">
    <name type="scientific">marine sediment metagenome</name>
    <dbReference type="NCBI Taxonomy" id="412755"/>
    <lineage>
        <taxon>unclassified sequences</taxon>
        <taxon>metagenomes</taxon>
        <taxon>ecological metagenomes</taxon>
    </lineage>
</organism>
<evidence type="ECO:0000313" key="1">
    <source>
        <dbReference type="EMBL" id="GAH95806.1"/>
    </source>
</evidence>
<name>X1JM26_9ZZZZ</name>
<gene>
    <name evidence="1" type="ORF">S03H2_69238</name>
</gene>
<proteinExistence type="predicted"/>
<sequence>KVQKYMADHDKATYREAVIACLDATEEKKKK</sequence>
<accession>X1JM26</accession>
<feature type="non-terminal residue" evidence="1">
    <location>
        <position position="1"/>
    </location>
</feature>
<dbReference type="EMBL" id="BARU01045702">
    <property type="protein sequence ID" value="GAH95806.1"/>
    <property type="molecule type" value="Genomic_DNA"/>
</dbReference>
<reference evidence="1" key="1">
    <citation type="journal article" date="2014" name="Front. Microbiol.">
        <title>High frequency of phylogenetically diverse reductive dehalogenase-homologous genes in deep subseafloor sedimentary metagenomes.</title>
        <authorList>
            <person name="Kawai M."/>
            <person name="Futagami T."/>
            <person name="Toyoda A."/>
            <person name="Takaki Y."/>
            <person name="Nishi S."/>
            <person name="Hori S."/>
            <person name="Arai W."/>
            <person name="Tsubouchi T."/>
            <person name="Morono Y."/>
            <person name="Uchiyama I."/>
            <person name="Ito T."/>
            <person name="Fujiyama A."/>
            <person name="Inagaki F."/>
            <person name="Takami H."/>
        </authorList>
    </citation>
    <scope>NUCLEOTIDE SEQUENCE</scope>
    <source>
        <strain evidence="1">Expedition CK06-06</strain>
    </source>
</reference>